<dbReference type="PRINTS" id="PR00837">
    <property type="entry name" value="V5TPXLIKE"/>
</dbReference>
<evidence type="ECO:0000256" key="3">
    <source>
        <dbReference type="ARBA" id="ARBA00023157"/>
    </source>
</evidence>
<evidence type="ECO:0000256" key="2">
    <source>
        <dbReference type="ARBA" id="ARBA00022729"/>
    </source>
</evidence>
<dbReference type="GO" id="GO:0098542">
    <property type="term" value="P:defense response to other organism"/>
    <property type="evidence" value="ECO:0007669"/>
    <property type="project" value="UniProtKB-ARBA"/>
</dbReference>
<dbReference type="PROSITE" id="PS01010">
    <property type="entry name" value="CRISP_2"/>
    <property type="match status" value="1"/>
</dbReference>
<dbReference type="FunFam" id="3.40.33.10:FF:000006">
    <property type="entry name" value="Putative pathogenesis-related protein 1"/>
    <property type="match status" value="1"/>
</dbReference>
<proteinExistence type="inferred from homology"/>
<keyword evidence="3" id="KW-1015">Disulfide bond</keyword>
<feature type="signal peptide" evidence="4">
    <location>
        <begin position="1"/>
        <end position="32"/>
    </location>
</feature>
<dbReference type="Proteomes" id="UP000195402">
    <property type="component" value="Unassembled WGS sequence"/>
</dbReference>
<dbReference type="Gene3D" id="3.40.33.10">
    <property type="entry name" value="CAP"/>
    <property type="match status" value="1"/>
</dbReference>
<protein>
    <submittedName>
        <fullName evidence="6">Allergen V5/Tpx-1-related</fullName>
    </submittedName>
</protein>
<organism evidence="6 7">
    <name type="scientific">Macleaya cordata</name>
    <name type="common">Five-seeded plume-poppy</name>
    <name type="synonym">Bocconia cordata</name>
    <dbReference type="NCBI Taxonomy" id="56857"/>
    <lineage>
        <taxon>Eukaryota</taxon>
        <taxon>Viridiplantae</taxon>
        <taxon>Streptophyta</taxon>
        <taxon>Embryophyta</taxon>
        <taxon>Tracheophyta</taxon>
        <taxon>Spermatophyta</taxon>
        <taxon>Magnoliopsida</taxon>
        <taxon>Ranunculales</taxon>
        <taxon>Papaveraceae</taxon>
        <taxon>Papaveroideae</taxon>
        <taxon>Macleaya</taxon>
    </lineage>
</organism>
<accession>A0A200Q5H1</accession>
<dbReference type="EMBL" id="MVGT01003009">
    <property type="protein sequence ID" value="OVA05749.1"/>
    <property type="molecule type" value="Genomic_DNA"/>
</dbReference>
<evidence type="ECO:0000313" key="7">
    <source>
        <dbReference type="Proteomes" id="UP000195402"/>
    </source>
</evidence>
<comment type="caution">
    <text evidence="6">The sequence shown here is derived from an EMBL/GenBank/DDBJ whole genome shotgun (WGS) entry which is preliminary data.</text>
</comment>
<evidence type="ECO:0000256" key="1">
    <source>
        <dbReference type="ARBA" id="ARBA00009923"/>
    </source>
</evidence>
<dbReference type="AlphaFoldDB" id="A0A200Q5H1"/>
<dbReference type="FunCoup" id="A0A200Q5H1">
    <property type="interactions" value="370"/>
</dbReference>
<evidence type="ECO:0000259" key="5">
    <source>
        <dbReference type="SMART" id="SM00198"/>
    </source>
</evidence>
<dbReference type="GO" id="GO:0005576">
    <property type="term" value="C:extracellular region"/>
    <property type="evidence" value="ECO:0007669"/>
    <property type="project" value="InterPro"/>
</dbReference>
<dbReference type="InterPro" id="IPR014044">
    <property type="entry name" value="CAP_dom"/>
</dbReference>
<dbReference type="SUPFAM" id="SSF55797">
    <property type="entry name" value="PR-1-like"/>
    <property type="match status" value="1"/>
</dbReference>
<dbReference type="InterPro" id="IPR018244">
    <property type="entry name" value="Allrgn_V5/Tpx1_CS"/>
</dbReference>
<comment type="similarity">
    <text evidence="1">Belongs to the CRISP family.</text>
</comment>
<dbReference type="STRING" id="56857.A0A200Q5H1"/>
<keyword evidence="7" id="KW-1185">Reference proteome</keyword>
<sequence>MARLYCTSKLESASVICLIGLTLALLMQVSQAQTTPQDFLAPHNAARANVSVGPMTWNTTVAAYAMAYANQRVADCNLTLSGGPYGENLATSTSSNVFVGDAVKLWVSTKIFYDYKSNSCIGGNCGTYTQVVWRNSTDLGCASVTCSNGGTFVICSYYPPGNIVGERPY</sequence>
<dbReference type="Pfam" id="PF00188">
    <property type="entry name" value="CAP"/>
    <property type="match status" value="1"/>
</dbReference>
<dbReference type="OrthoDB" id="337038at2759"/>
<reference evidence="6 7" key="1">
    <citation type="journal article" date="2017" name="Mol. Plant">
        <title>The Genome of Medicinal Plant Macleaya cordata Provides New Insights into Benzylisoquinoline Alkaloids Metabolism.</title>
        <authorList>
            <person name="Liu X."/>
            <person name="Liu Y."/>
            <person name="Huang P."/>
            <person name="Ma Y."/>
            <person name="Qing Z."/>
            <person name="Tang Q."/>
            <person name="Cao H."/>
            <person name="Cheng P."/>
            <person name="Zheng Y."/>
            <person name="Yuan Z."/>
            <person name="Zhou Y."/>
            <person name="Liu J."/>
            <person name="Tang Z."/>
            <person name="Zhuo Y."/>
            <person name="Zhang Y."/>
            <person name="Yu L."/>
            <person name="Huang J."/>
            <person name="Yang P."/>
            <person name="Peng Q."/>
            <person name="Zhang J."/>
            <person name="Jiang W."/>
            <person name="Zhang Z."/>
            <person name="Lin K."/>
            <person name="Ro D.K."/>
            <person name="Chen X."/>
            <person name="Xiong X."/>
            <person name="Shang Y."/>
            <person name="Huang S."/>
            <person name="Zeng J."/>
        </authorList>
    </citation>
    <scope>NUCLEOTIDE SEQUENCE [LARGE SCALE GENOMIC DNA]</scope>
    <source>
        <strain evidence="7">cv. BLH2017</strain>
        <tissue evidence="6">Root</tissue>
    </source>
</reference>
<gene>
    <name evidence="6" type="ORF">BVC80_7713g2</name>
</gene>
<dbReference type="InParanoid" id="A0A200Q5H1"/>
<keyword evidence="2 4" id="KW-0732">Signal</keyword>
<dbReference type="OMA" id="YAMAYAN"/>
<evidence type="ECO:0000256" key="4">
    <source>
        <dbReference type="SAM" id="SignalP"/>
    </source>
</evidence>
<dbReference type="InterPro" id="IPR001283">
    <property type="entry name" value="CRISP-related"/>
</dbReference>
<evidence type="ECO:0000313" key="6">
    <source>
        <dbReference type="EMBL" id="OVA05749.1"/>
    </source>
</evidence>
<dbReference type="SMART" id="SM00198">
    <property type="entry name" value="SCP"/>
    <property type="match status" value="1"/>
</dbReference>
<dbReference type="PANTHER" id="PTHR10334">
    <property type="entry name" value="CYSTEINE-RICH SECRETORY PROTEIN-RELATED"/>
    <property type="match status" value="1"/>
</dbReference>
<feature type="domain" description="SCP" evidence="5">
    <location>
        <begin position="34"/>
        <end position="165"/>
    </location>
</feature>
<feature type="chain" id="PRO_5012667937" evidence="4">
    <location>
        <begin position="33"/>
        <end position="169"/>
    </location>
</feature>
<dbReference type="CDD" id="cd05381">
    <property type="entry name" value="CAP_PR-1"/>
    <property type="match status" value="1"/>
</dbReference>
<name>A0A200Q5H1_MACCD</name>
<dbReference type="InterPro" id="IPR035940">
    <property type="entry name" value="CAP_sf"/>
</dbReference>